<dbReference type="EC" id="2.7.13.3" evidence="3"/>
<dbReference type="InterPro" id="IPR041328">
    <property type="entry name" value="HisK_sensor"/>
</dbReference>
<feature type="domain" description="HAMP" evidence="16">
    <location>
        <begin position="201"/>
        <end position="253"/>
    </location>
</feature>
<evidence type="ECO:0000256" key="7">
    <source>
        <dbReference type="ARBA" id="ARBA00022692"/>
    </source>
</evidence>
<gene>
    <name evidence="17" type="ORF">ACFQ4B_29760</name>
</gene>
<evidence type="ECO:0000256" key="8">
    <source>
        <dbReference type="ARBA" id="ARBA00022741"/>
    </source>
</evidence>
<dbReference type="RefSeq" id="WP_345593098.1">
    <property type="nucleotide sequence ID" value="NZ_BAABJG010000041.1"/>
</dbReference>
<keyword evidence="6" id="KW-0808">Transferase</keyword>
<dbReference type="Pfam" id="PF18698">
    <property type="entry name" value="HisK_sensor"/>
    <property type="match status" value="1"/>
</dbReference>
<evidence type="ECO:0000256" key="5">
    <source>
        <dbReference type="ARBA" id="ARBA00022553"/>
    </source>
</evidence>
<dbReference type="PANTHER" id="PTHR42878:SF3">
    <property type="entry name" value="HISTIDINE PROTEIN KINASE SAES"/>
    <property type="match status" value="1"/>
</dbReference>
<dbReference type="SUPFAM" id="SSF47384">
    <property type="entry name" value="Homodimeric domain of signal transducing histidine kinase"/>
    <property type="match status" value="1"/>
</dbReference>
<keyword evidence="12" id="KW-0902">Two-component regulatory system</keyword>
<dbReference type="SUPFAM" id="SSF55785">
    <property type="entry name" value="PYP-like sensor domain (PAS domain)"/>
    <property type="match status" value="1"/>
</dbReference>
<dbReference type="Gene3D" id="3.30.565.10">
    <property type="entry name" value="Histidine kinase-like ATPase, C-terminal domain"/>
    <property type="match status" value="1"/>
</dbReference>
<keyword evidence="11 14" id="KW-1133">Transmembrane helix</keyword>
<comment type="subcellular location">
    <subcellularLocation>
        <location evidence="2">Cell membrane</location>
        <topology evidence="2">Multi-pass membrane protein</topology>
    </subcellularLocation>
</comment>
<dbReference type="Gene3D" id="3.30.450.20">
    <property type="entry name" value="PAS domain"/>
    <property type="match status" value="1"/>
</dbReference>
<dbReference type="InterPro" id="IPR004358">
    <property type="entry name" value="Sig_transdc_His_kin-like_C"/>
</dbReference>
<dbReference type="InterPro" id="IPR036097">
    <property type="entry name" value="HisK_dim/P_sf"/>
</dbReference>
<evidence type="ECO:0000256" key="2">
    <source>
        <dbReference type="ARBA" id="ARBA00004651"/>
    </source>
</evidence>
<evidence type="ECO:0000256" key="14">
    <source>
        <dbReference type="SAM" id="Phobius"/>
    </source>
</evidence>
<dbReference type="InterPro" id="IPR005467">
    <property type="entry name" value="His_kinase_dom"/>
</dbReference>
<dbReference type="InterPro" id="IPR050351">
    <property type="entry name" value="BphY/WalK/GraS-like"/>
</dbReference>
<dbReference type="Pfam" id="PF02518">
    <property type="entry name" value="HATPase_c"/>
    <property type="match status" value="1"/>
</dbReference>
<dbReference type="CDD" id="cd06225">
    <property type="entry name" value="HAMP"/>
    <property type="match status" value="1"/>
</dbReference>
<feature type="transmembrane region" description="Helical" evidence="14">
    <location>
        <begin position="180"/>
        <end position="200"/>
    </location>
</feature>
<dbReference type="CDD" id="cd00075">
    <property type="entry name" value="HATPase"/>
    <property type="match status" value="1"/>
</dbReference>
<dbReference type="Pfam" id="PF00672">
    <property type="entry name" value="HAMP"/>
    <property type="match status" value="1"/>
</dbReference>
<dbReference type="Gene3D" id="1.10.287.130">
    <property type="match status" value="1"/>
</dbReference>
<proteinExistence type="predicted"/>
<dbReference type="InterPro" id="IPR003660">
    <property type="entry name" value="HAMP_dom"/>
</dbReference>
<dbReference type="PRINTS" id="PR00344">
    <property type="entry name" value="BCTRLSENSOR"/>
</dbReference>
<dbReference type="InterPro" id="IPR036890">
    <property type="entry name" value="HATPase_C_sf"/>
</dbReference>
<dbReference type="InterPro" id="IPR035965">
    <property type="entry name" value="PAS-like_dom_sf"/>
</dbReference>
<sequence length="614" mass="68653">MFILKSIVGKLWLTIIGLVAVILMVLGLFLFQYIQTSFPKSQDQIESLHKLGSKVAEGISLHSEDNHYITMVNDLLSAQEATVFILDKQFNQSGYFEPGSLGDLHYDDFFSKQDMQKVFAGQIIDNKVIGKAGGKQRANNLYSAVAVPLKDASQQTIIGAAVLYQSTQSVEETQAYVMRLFAYVSLAGFLMTTFFAFFLLTKITQPLQQLKKAADLISHGEYGTRVPISSDDEIGELSKTFNRMGEELSDTIKALNHEKEHLSSVLRSMADAVITFDADGQVILTNPQGYKIVRDWGQLQWTDFGQEKDPEGDQSLHIDMIPPPVRPLFEEVINGAAEITSKLHVRNEVWSVVMAPLYSRDVVRGVVAVMRDVTEEFGLDKLRKDFVANVSHELRTPLSMLQGYSEALVDDIASSPEERKELAQVIHDESLRMGRLVRDLLDLAKMETGNMEMNFREVDILHFMRRMHRKFAVLSKERGITMTVDLPEEELLLAHADEDRLEQVMTNLLDNAIRHTPPQAQIQLRAAKHTYEGKDAILLEISDQGQGIPAGDLPYIFERFYKADKARTRGTSGGTGLGLSIVKSIVEAHKGTVQVKSTVGQGTTFSVILPCDPR</sequence>
<dbReference type="PANTHER" id="PTHR42878">
    <property type="entry name" value="TWO-COMPONENT HISTIDINE KINASE"/>
    <property type="match status" value="1"/>
</dbReference>
<feature type="domain" description="Histidine kinase" evidence="15">
    <location>
        <begin position="389"/>
        <end position="613"/>
    </location>
</feature>
<dbReference type="InterPro" id="IPR013656">
    <property type="entry name" value="PAS_4"/>
</dbReference>
<comment type="catalytic activity">
    <reaction evidence="1">
        <text>ATP + protein L-histidine = ADP + protein N-phospho-L-histidine.</text>
        <dbReference type="EC" id="2.7.13.3"/>
    </reaction>
</comment>
<keyword evidence="8" id="KW-0547">Nucleotide-binding</keyword>
<keyword evidence="7 14" id="KW-0812">Transmembrane</keyword>
<dbReference type="SMART" id="SM00304">
    <property type="entry name" value="HAMP"/>
    <property type="match status" value="1"/>
</dbReference>
<reference evidence="18" key="1">
    <citation type="journal article" date="2019" name="Int. J. Syst. Evol. Microbiol.">
        <title>The Global Catalogue of Microorganisms (GCM) 10K type strain sequencing project: providing services to taxonomists for standard genome sequencing and annotation.</title>
        <authorList>
            <consortium name="The Broad Institute Genomics Platform"/>
            <consortium name="The Broad Institute Genome Sequencing Center for Infectious Disease"/>
            <person name="Wu L."/>
            <person name="Ma J."/>
        </authorList>
    </citation>
    <scope>NUCLEOTIDE SEQUENCE [LARGE SCALE GENOMIC DNA]</scope>
    <source>
        <strain evidence="18">CCUG 53270</strain>
    </source>
</reference>
<organism evidence="17 18">
    <name type="scientific">Paenibacillus vulneris</name>
    <dbReference type="NCBI Taxonomy" id="1133364"/>
    <lineage>
        <taxon>Bacteria</taxon>
        <taxon>Bacillati</taxon>
        <taxon>Bacillota</taxon>
        <taxon>Bacilli</taxon>
        <taxon>Bacillales</taxon>
        <taxon>Paenibacillaceae</taxon>
        <taxon>Paenibacillus</taxon>
    </lineage>
</organism>
<evidence type="ECO:0000256" key="12">
    <source>
        <dbReference type="ARBA" id="ARBA00023012"/>
    </source>
</evidence>
<evidence type="ECO:0000256" key="9">
    <source>
        <dbReference type="ARBA" id="ARBA00022777"/>
    </source>
</evidence>
<keyword evidence="4" id="KW-1003">Cell membrane</keyword>
<evidence type="ECO:0000313" key="18">
    <source>
        <dbReference type="Proteomes" id="UP001597180"/>
    </source>
</evidence>
<evidence type="ECO:0000259" key="16">
    <source>
        <dbReference type="PROSITE" id="PS50885"/>
    </source>
</evidence>
<evidence type="ECO:0000313" key="17">
    <source>
        <dbReference type="EMBL" id="MFD1224299.1"/>
    </source>
</evidence>
<keyword evidence="18" id="KW-1185">Reference proteome</keyword>
<dbReference type="Pfam" id="PF00512">
    <property type="entry name" value="HisKA"/>
    <property type="match status" value="1"/>
</dbReference>
<dbReference type="SMART" id="SM00388">
    <property type="entry name" value="HisKA"/>
    <property type="match status" value="1"/>
</dbReference>
<evidence type="ECO:0000256" key="13">
    <source>
        <dbReference type="ARBA" id="ARBA00023136"/>
    </source>
</evidence>
<evidence type="ECO:0000256" key="1">
    <source>
        <dbReference type="ARBA" id="ARBA00000085"/>
    </source>
</evidence>
<dbReference type="InterPro" id="IPR003661">
    <property type="entry name" value="HisK_dim/P_dom"/>
</dbReference>
<protein>
    <recommendedName>
        <fullName evidence="3">histidine kinase</fullName>
        <ecNumber evidence="3">2.7.13.3</ecNumber>
    </recommendedName>
</protein>
<comment type="caution">
    <text evidence="17">The sequence shown here is derived from an EMBL/GenBank/DDBJ whole genome shotgun (WGS) entry which is preliminary data.</text>
</comment>
<evidence type="ECO:0000259" key="15">
    <source>
        <dbReference type="PROSITE" id="PS50109"/>
    </source>
</evidence>
<keyword evidence="9" id="KW-0418">Kinase</keyword>
<evidence type="ECO:0000256" key="3">
    <source>
        <dbReference type="ARBA" id="ARBA00012438"/>
    </source>
</evidence>
<name>A0ABW3UXP1_9BACL</name>
<keyword evidence="5" id="KW-0597">Phosphoprotein</keyword>
<dbReference type="PROSITE" id="PS50885">
    <property type="entry name" value="HAMP"/>
    <property type="match status" value="1"/>
</dbReference>
<dbReference type="CDD" id="cd00082">
    <property type="entry name" value="HisKA"/>
    <property type="match status" value="1"/>
</dbReference>
<evidence type="ECO:0000256" key="4">
    <source>
        <dbReference type="ARBA" id="ARBA00022475"/>
    </source>
</evidence>
<dbReference type="Proteomes" id="UP001597180">
    <property type="component" value="Unassembled WGS sequence"/>
</dbReference>
<keyword evidence="10 17" id="KW-0067">ATP-binding</keyword>
<dbReference type="SUPFAM" id="SSF158472">
    <property type="entry name" value="HAMP domain-like"/>
    <property type="match status" value="1"/>
</dbReference>
<evidence type="ECO:0000256" key="11">
    <source>
        <dbReference type="ARBA" id="ARBA00022989"/>
    </source>
</evidence>
<evidence type="ECO:0000256" key="10">
    <source>
        <dbReference type="ARBA" id="ARBA00022840"/>
    </source>
</evidence>
<dbReference type="InterPro" id="IPR003594">
    <property type="entry name" value="HATPase_dom"/>
</dbReference>
<keyword evidence="13 14" id="KW-0472">Membrane</keyword>
<dbReference type="SMART" id="SM00387">
    <property type="entry name" value="HATPase_c"/>
    <property type="match status" value="1"/>
</dbReference>
<dbReference type="PROSITE" id="PS50109">
    <property type="entry name" value="HIS_KIN"/>
    <property type="match status" value="1"/>
</dbReference>
<dbReference type="SUPFAM" id="SSF55874">
    <property type="entry name" value="ATPase domain of HSP90 chaperone/DNA topoisomerase II/histidine kinase"/>
    <property type="match status" value="1"/>
</dbReference>
<dbReference type="GO" id="GO:0005524">
    <property type="term" value="F:ATP binding"/>
    <property type="evidence" value="ECO:0007669"/>
    <property type="project" value="UniProtKB-KW"/>
</dbReference>
<accession>A0ABW3UXP1</accession>
<dbReference type="Pfam" id="PF08448">
    <property type="entry name" value="PAS_4"/>
    <property type="match status" value="1"/>
</dbReference>
<dbReference type="Gene3D" id="6.10.340.10">
    <property type="match status" value="1"/>
</dbReference>
<feature type="transmembrane region" description="Helical" evidence="14">
    <location>
        <begin position="12"/>
        <end position="31"/>
    </location>
</feature>
<dbReference type="EMBL" id="JBHTLU010000044">
    <property type="protein sequence ID" value="MFD1224299.1"/>
    <property type="molecule type" value="Genomic_DNA"/>
</dbReference>
<evidence type="ECO:0000256" key="6">
    <source>
        <dbReference type="ARBA" id="ARBA00022679"/>
    </source>
</evidence>